<dbReference type="AlphaFoldDB" id="A0A0N8K0N1"/>
<protein>
    <submittedName>
        <fullName evidence="2">Uncharacterized protein</fullName>
    </submittedName>
</protein>
<evidence type="ECO:0000256" key="1">
    <source>
        <dbReference type="SAM" id="MobiDB-lite"/>
    </source>
</evidence>
<dbReference type="CDD" id="cd21785">
    <property type="entry name" value="CTD_KDM2B"/>
    <property type="match status" value="1"/>
</dbReference>
<dbReference type="Gene3D" id="6.10.280.250">
    <property type="match status" value="2"/>
</dbReference>
<accession>A0A0N8K0N1</accession>
<proteinExistence type="predicted"/>
<organism evidence="2 3">
    <name type="scientific">Scleropages formosus</name>
    <name type="common">Asian bonytongue</name>
    <name type="synonym">Osteoglossum formosum</name>
    <dbReference type="NCBI Taxonomy" id="113540"/>
    <lineage>
        <taxon>Eukaryota</taxon>
        <taxon>Metazoa</taxon>
        <taxon>Chordata</taxon>
        <taxon>Craniata</taxon>
        <taxon>Vertebrata</taxon>
        <taxon>Euteleostomi</taxon>
        <taxon>Actinopterygii</taxon>
        <taxon>Neopterygii</taxon>
        <taxon>Teleostei</taxon>
        <taxon>Osteoglossocephala</taxon>
        <taxon>Osteoglossomorpha</taxon>
        <taxon>Osteoglossiformes</taxon>
        <taxon>Osteoglossidae</taxon>
        <taxon>Scleropages</taxon>
    </lineage>
</organism>
<feature type="compositionally biased region" description="Polar residues" evidence="1">
    <location>
        <begin position="20"/>
        <end position="36"/>
    </location>
</feature>
<comment type="caution">
    <text evidence="2">The sequence shown here is derived from an EMBL/GenBank/DDBJ whole genome shotgun (WGS) entry which is preliminary data.</text>
</comment>
<sequence>MEEESYETQTLGECTEKTDGTGQHSPDGTCSPTTNGRGLKPRPPKQAHTDDSDDSVRPTSAYPADLPKTPIGSPISEPPSKWTHLTEFELKGLKALVEKLESLPESKKCVPEGIEDPQALLEDMKVRDQHSHLLFLLQLPPSVAMVLKEHADDDPKLAVTGVPVVSWPKKSTKVLGGPVYEKSLIWFF</sequence>
<feature type="compositionally biased region" description="Basic and acidic residues" evidence="1">
    <location>
        <begin position="47"/>
        <end position="56"/>
    </location>
</feature>
<reference evidence="2 3" key="1">
    <citation type="submission" date="2015-08" db="EMBL/GenBank/DDBJ databases">
        <title>The genome of the Asian arowana (Scleropages formosus).</title>
        <authorList>
            <person name="Tan M.H."/>
            <person name="Gan H.M."/>
            <person name="Croft L.J."/>
            <person name="Austin C.M."/>
        </authorList>
    </citation>
    <scope>NUCLEOTIDE SEQUENCE [LARGE SCALE GENOMIC DNA]</scope>
    <source>
        <strain evidence="2">Aro1</strain>
    </source>
</reference>
<evidence type="ECO:0000313" key="3">
    <source>
        <dbReference type="Proteomes" id="UP000034805"/>
    </source>
</evidence>
<evidence type="ECO:0000313" key="2">
    <source>
        <dbReference type="EMBL" id="KPP72601.1"/>
    </source>
</evidence>
<feature type="region of interest" description="Disordered" evidence="1">
    <location>
        <begin position="1"/>
        <end position="80"/>
    </location>
</feature>
<dbReference type="EMBL" id="JARO02002462">
    <property type="protein sequence ID" value="KPP72601.1"/>
    <property type="molecule type" value="Genomic_DNA"/>
</dbReference>
<dbReference type="Proteomes" id="UP000034805">
    <property type="component" value="Unassembled WGS sequence"/>
</dbReference>
<gene>
    <name evidence="2" type="ORF">Z043_108374</name>
</gene>
<name>A0A0N8K0N1_SCLFO</name>